<evidence type="ECO:0000313" key="1">
    <source>
        <dbReference type="EMBL" id="AET33754.1"/>
    </source>
</evidence>
<dbReference type="KEGG" id="pyr:P186_2366"/>
<keyword evidence="2" id="KW-1185">Reference proteome</keyword>
<dbReference type="AlphaFoldDB" id="G7VC68"/>
<dbReference type="HOGENOM" id="CLU_2032951_0_0_2"/>
<reference evidence="1 2" key="1">
    <citation type="journal article" date="2012" name="J. Bacteriol.">
        <title>Complete genome sequence of strain 1860, a crenarchaeon of the genus pyrobaculum able to grow with various electron acceptors.</title>
        <authorList>
            <person name="Mardanov A.V."/>
            <person name="Gumerov V.M."/>
            <person name="Slobodkina G.B."/>
            <person name="Beletsky A.V."/>
            <person name="Bonch-Osmolovskaya E.A."/>
            <person name="Ravin N.V."/>
            <person name="Skryabin K.G."/>
        </authorList>
    </citation>
    <scope>NUCLEOTIDE SEQUENCE [LARGE SCALE GENOMIC DNA]</scope>
    <source>
        <strain evidence="1 2">1860</strain>
    </source>
</reference>
<dbReference type="eggNOG" id="arCOG07007">
    <property type="taxonomic scope" value="Archaea"/>
</dbReference>
<protein>
    <submittedName>
        <fullName evidence="1">Uncharacterized protein</fullName>
    </submittedName>
</protein>
<name>G7VC68_9CREN</name>
<accession>G7VC68</accession>
<dbReference type="Proteomes" id="UP000005867">
    <property type="component" value="Chromosome"/>
</dbReference>
<gene>
    <name evidence="1" type="ORF">P186_2366</name>
</gene>
<evidence type="ECO:0000313" key="2">
    <source>
        <dbReference type="Proteomes" id="UP000005867"/>
    </source>
</evidence>
<organism evidence="1 2">
    <name type="scientific">Pyrobaculum ferrireducens</name>
    <dbReference type="NCBI Taxonomy" id="1104324"/>
    <lineage>
        <taxon>Archaea</taxon>
        <taxon>Thermoproteota</taxon>
        <taxon>Thermoprotei</taxon>
        <taxon>Thermoproteales</taxon>
        <taxon>Thermoproteaceae</taxon>
        <taxon>Pyrobaculum</taxon>
    </lineage>
</organism>
<dbReference type="BioCyc" id="PSP1104324:GJSN-2314-MONOMER"/>
<proteinExistence type="predicted"/>
<dbReference type="STRING" id="1104324.P186_2366"/>
<dbReference type="EMBL" id="CP003098">
    <property type="protein sequence ID" value="AET33754.1"/>
    <property type="molecule type" value="Genomic_DNA"/>
</dbReference>
<sequence length="121" mass="12893">MRWVVELVFASALLGLVFALFNYTSPLSMSVQVGERGRFSELALFAMRLASSPDFLFRLQTDWGSALLTANAEAGLIDPLARVSVVRPVGGVCPVVPSPRFSISVASVMPNGTAVCIAVYA</sequence>
<dbReference type="OrthoDB" id="381953at2157"/>
<dbReference type="GeneID" id="11593969"/>
<dbReference type="RefSeq" id="WP_014289579.1">
    <property type="nucleotide sequence ID" value="NC_016645.1"/>
</dbReference>